<evidence type="ECO:0000259" key="6">
    <source>
        <dbReference type="SMART" id="SM00983"/>
    </source>
</evidence>
<dbReference type="RefSeq" id="WP_093046809.1">
    <property type="nucleotide sequence ID" value="NZ_FNQR01000026.1"/>
</dbReference>
<organism evidence="7 8">
    <name type="scientific">Thalassobacillus cyri</name>
    <dbReference type="NCBI Taxonomy" id="571932"/>
    <lineage>
        <taxon>Bacteria</taxon>
        <taxon>Bacillati</taxon>
        <taxon>Bacillota</taxon>
        <taxon>Bacilli</taxon>
        <taxon>Bacillales</taxon>
        <taxon>Bacillaceae</taxon>
        <taxon>Thalassobacillus</taxon>
    </lineage>
</organism>
<dbReference type="GO" id="GO:0016301">
    <property type="term" value="F:kinase activity"/>
    <property type="evidence" value="ECO:0007669"/>
    <property type="project" value="UniProtKB-KW"/>
</dbReference>
<evidence type="ECO:0000256" key="1">
    <source>
        <dbReference type="ARBA" id="ARBA00022679"/>
    </source>
</evidence>
<dbReference type="EC" id="2.7.6.2" evidence="5"/>
<evidence type="ECO:0000256" key="3">
    <source>
        <dbReference type="ARBA" id="ARBA00022777"/>
    </source>
</evidence>
<keyword evidence="2" id="KW-0547">Nucleotide-binding</keyword>
<dbReference type="InterPro" id="IPR036371">
    <property type="entry name" value="TPK_B1-bd_sf"/>
</dbReference>
<dbReference type="GO" id="GO:0004788">
    <property type="term" value="F:thiamine diphosphokinase activity"/>
    <property type="evidence" value="ECO:0007669"/>
    <property type="project" value="UniProtKB-UniRule"/>
</dbReference>
<dbReference type="Pfam" id="PF04263">
    <property type="entry name" value="TPK_catalytic"/>
    <property type="match status" value="1"/>
</dbReference>
<dbReference type="STRING" id="571932.SAMN05421743_12641"/>
<dbReference type="InterPro" id="IPR006282">
    <property type="entry name" value="Thi_PPkinase"/>
</dbReference>
<dbReference type="GO" id="GO:0009229">
    <property type="term" value="P:thiamine diphosphate biosynthetic process"/>
    <property type="evidence" value="ECO:0007669"/>
    <property type="project" value="InterPro"/>
</dbReference>
<evidence type="ECO:0000256" key="4">
    <source>
        <dbReference type="ARBA" id="ARBA00022840"/>
    </source>
</evidence>
<feature type="domain" description="Thiamin pyrophosphokinase thiamin-binding" evidence="6">
    <location>
        <begin position="142"/>
        <end position="208"/>
    </location>
</feature>
<evidence type="ECO:0000256" key="2">
    <source>
        <dbReference type="ARBA" id="ARBA00022741"/>
    </source>
</evidence>
<evidence type="ECO:0000256" key="5">
    <source>
        <dbReference type="NCBIfam" id="TIGR01378"/>
    </source>
</evidence>
<dbReference type="GO" id="GO:0005524">
    <property type="term" value="F:ATP binding"/>
    <property type="evidence" value="ECO:0007669"/>
    <property type="project" value="UniProtKB-KW"/>
</dbReference>
<dbReference type="EMBL" id="FNQR01000026">
    <property type="protein sequence ID" value="SEB19688.1"/>
    <property type="molecule type" value="Genomic_DNA"/>
</dbReference>
<keyword evidence="4" id="KW-0067">ATP-binding</keyword>
<evidence type="ECO:0000313" key="7">
    <source>
        <dbReference type="EMBL" id="SEB19688.1"/>
    </source>
</evidence>
<sequence length="215" mass="24281">MKRIAIVGGGPKRYIPELKAYHEERMIWIGADQGAEVLYEQEIPMQLAIGDFDSVTENRLGEIRGYAAVTEVYPEEKDDTDLELAIKAAIKEQPDEIYLFGVTGGRIDHTLANIHLLHQTERAKIKAIIIDKQNHIELTTPGEHQVKKNNSYPYISFIPMSLTVENLTLQGFYYPLENKNLPIGSTLCMSNKLVKESGTFSYSQGILLLIRSRDS</sequence>
<keyword evidence="8" id="KW-1185">Reference proteome</keyword>
<dbReference type="PANTHER" id="PTHR41299:SF1">
    <property type="entry name" value="THIAMINE PYROPHOSPHOKINASE"/>
    <property type="match status" value="1"/>
</dbReference>
<dbReference type="NCBIfam" id="TIGR01378">
    <property type="entry name" value="thi_PPkinase"/>
    <property type="match status" value="1"/>
</dbReference>
<dbReference type="OrthoDB" id="9804377at2"/>
<accession>A0A1H4HF72</accession>
<reference evidence="7 8" key="1">
    <citation type="submission" date="2016-10" db="EMBL/GenBank/DDBJ databases">
        <authorList>
            <person name="de Groot N.N."/>
        </authorList>
    </citation>
    <scope>NUCLEOTIDE SEQUENCE [LARGE SCALE GENOMIC DNA]</scope>
    <source>
        <strain evidence="7 8">CCM7597</strain>
    </source>
</reference>
<dbReference type="InterPro" id="IPR036759">
    <property type="entry name" value="TPK_catalytic_sf"/>
</dbReference>
<dbReference type="SUPFAM" id="SSF63999">
    <property type="entry name" value="Thiamin pyrophosphokinase, catalytic domain"/>
    <property type="match status" value="1"/>
</dbReference>
<evidence type="ECO:0000313" key="8">
    <source>
        <dbReference type="Proteomes" id="UP000198584"/>
    </source>
</evidence>
<protein>
    <recommendedName>
        <fullName evidence="5">Thiamine diphosphokinase</fullName>
        <ecNumber evidence="5">2.7.6.2</ecNumber>
    </recommendedName>
</protein>
<dbReference type="CDD" id="cd07995">
    <property type="entry name" value="TPK"/>
    <property type="match status" value="1"/>
</dbReference>
<keyword evidence="3 7" id="KW-0418">Kinase</keyword>
<dbReference type="InterPro" id="IPR007371">
    <property type="entry name" value="TPK_catalytic"/>
</dbReference>
<dbReference type="Proteomes" id="UP000198584">
    <property type="component" value="Unassembled WGS sequence"/>
</dbReference>
<dbReference type="InterPro" id="IPR053149">
    <property type="entry name" value="TPK"/>
</dbReference>
<dbReference type="GO" id="GO:0030975">
    <property type="term" value="F:thiamine binding"/>
    <property type="evidence" value="ECO:0007669"/>
    <property type="project" value="InterPro"/>
</dbReference>
<dbReference type="SUPFAM" id="SSF63862">
    <property type="entry name" value="Thiamin pyrophosphokinase, substrate-binding domain"/>
    <property type="match status" value="1"/>
</dbReference>
<gene>
    <name evidence="7" type="ORF">SAMN05421743_12641</name>
</gene>
<dbReference type="Pfam" id="PF04265">
    <property type="entry name" value="TPK_B1_binding"/>
    <property type="match status" value="1"/>
</dbReference>
<dbReference type="PANTHER" id="PTHR41299">
    <property type="entry name" value="THIAMINE PYROPHOSPHOKINASE"/>
    <property type="match status" value="1"/>
</dbReference>
<dbReference type="AlphaFoldDB" id="A0A1H4HF72"/>
<keyword evidence="1" id="KW-0808">Transferase</keyword>
<proteinExistence type="predicted"/>
<dbReference type="InterPro" id="IPR007373">
    <property type="entry name" value="Thiamin_PyroPKinase_B1-bd"/>
</dbReference>
<name>A0A1H4HF72_9BACI</name>
<dbReference type="SMART" id="SM00983">
    <property type="entry name" value="TPK_B1_binding"/>
    <property type="match status" value="1"/>
</dbReference>
<dbReference type="GO" id="GO:0006772">
    <property type="term" value="P:thiamine metabolic process"/>
    <property type="evidence" value="ECO:0007669"/>
    <property type="project" value="UniProtKB-UniRule"/>
</dbReference>
<dbReference type="Gene3D" id="3.40.50.10240">
    <property type="entry name" value="Thiamin pyrophosphokinase, catalytic domain"/>
    <property type="match status" value="1"/>
</dbReference>